<accession>A0A1C4W7V5</accession>
<dbReference type="EMBL" id="FMCS01000003">
    <property type="protein sequence ID" value="SCE92282.1"/>
    <property type="molecule type" value="Genomic_DNA"/>
</dbReference>
<protein>
    <submittedName>
        <fullName evidence="1">Uncharacterized protein</fullName>
    </submittedName>
</protein>
<proteinExistence type="predicted"/>
<organism evidence="1 2">
    <name type="scientific">Micromonospora chaiyaphumensis</name>
    <dbReference type="NCBI Taxonomy" id="307119"/>
    <lineage>
        <taxon>Bacteria</taxon>
        <taxon>Bacillati</taxon>
        <taxon>Actinomycetota</taxon>
        <taxon>Actinomycetes</taxon>
        <taxon>Micromonosporales</taxon>
        <taxon>Micromonosporaceae</taxon>
        <taxon>Micromonospora</taxon>
    </lineage>
</organism>
<name>A0A1C4W7V5_9ACTN</name>
<dbReference type="Proteomes" id="UP000199629">
    <property type="component" value="Unassembled WGS sequence"/>
</dbReference>
<reference evidence="2" key="1">
    <citation type="submission" date="2016-06" db="EMBL/GenBank/DDBJ databases">
        <authorList>
            <person name="Varghese N."/>
            <person name="Submissions Spin"/>
        </authorList>
    </citation>
    <scope>NUCLEOTIDE SEQUENCE [LARGE SCALE GENOMIC DNA]</scope>
    <source>
        <strain evidence="2">DSM 45246</strain>
    </source>
</reference>
<gene>
    <name evidence="1" type="ORF">GA0070214_103308</name>
</gene>
<evidence type="ECO:0000313" key="2">
    <source>
        <dbReference type="Proteomes" id="UP000199629"/>
    </source>
</evidence>
<keyword evidence="2" id="KW-1185">Reference proteome</keyword>
<dbReference type="AlphaFoldDB" id="A0A1C4W7V5"/>
<sequence>MSLSMSQRPTVLRVNAYGQLHAEDEPTVLLPDGSQMWTRDGKALPPP</sequence>
<evidence type="ECO:0000313" key="1">
    <source>
        <dbReference type="EMBL" id="SCE92282.1"/>
    </source>
</evidence>